<sequence>MENNRNFFITIALSVLILTLWQVFYMNPRIEGERELARIEAERTETETTTAQPAAPGADGTPLP</sequence>
<dbReference type="Proteomes" id="UP000003250">
    <property type="component" value="Unassembled WGS sequence"/>
</dbReference>
<reference evidence="3 4" key="1">
    <citation type="journal article" date="2012" name="J. Bacteriol.">
        <title>Draft Genome Sequence of Mesorhizobium alhagi CCNWXJ12-2T, a Novel Salt-Resistant Species Isolated from the Desert of Northwestern China.</title>
        <authorList>
            <person name="Zhou M."/>
            <person name="Chen W."/>
            <person name="Chen H."/>
            <person name="Wei G."/>
        </authorList>
    </citation>
    <scope>NUCLEOTIDE SEQUENCE [LARGE SCALE GENOMIC DNA]</scope>
    <source>
        <strain evidence="3 4">CCNWXJ12-2</strain>
    </source>
</reference>
<name>H0HJH7_9HYPH</name>
<keyword evidence="2" id="KW-0812">Transmembrane</keyword>
<dbReference type="EMBL" id="AHAM01000019">
    <property type="protein sequence ID" value="EHK59142.1"/>
    <property type="molecule type" value="Genomic_DNA"/>
</dbReference>
<gene>
    <name evidence="3" type="ORF">MAXJ12_01409</name>
</gene>
<keyword evidence="2" id="KW-1133">Transmembrane helix</keyword>
<evidence type="ECO:0000313" key="3">
    <source>
        <dbReference type="EMBL" id="EHK59142.1"/>
    </source>
</evidence>
<keyword evidence="2" id="KW-0472">Membrane</keyword>
<evidence type="ECO:0000256" key="2">
    <source>
        <dbReference type="SAM" id="Phobius"/>
    </source>
</evidence>
<accession>H0HJH7</accession>
<protein>
    <submittedName>
        <fullName evidence="3">Membrane protein insertase, YidC/Oxa1 family domain containing</fullName>
    </submittedName>
</protein>
<dbReference type="AlphaFoldDB" id="H0HJH7"/>
<feature type="transmembrane region" description="Helical" evidence="2">
    <location>
        <begin position="6"/>
        <end position="25"/>
    </location>
</feature>
<evidence type="ECO:0000313" key="4">
    <source>
        <dbReference type="Proteomes" id="UP000003250"/>
    </source>
</evidence>
<feature type="non-terminal residue" evidence="3">
    <location>
        <position position="64"/>
    </location>
</feature>
<feature type="compositionally biased region" description="Low complexity" evidence="1">
    <location>
        <begin position="47"/>
        <end position="64"/>
    </location>
</feature>
<feature type="region of interest" description="Disordered" evidence="1">
    <location>
        <begin position="40"/>
        <end position="64"/>
    </location>
</feature>
<proteinExistence type="predicted"/>
<keyword evidence="4" id="KW-1185">Reference proteome</keyword>
<organism evidence="3 4">
    <name type="scientific">Mesorhizobium alhagi CCNWXJ12-2</name>
    <dbReference type="NCBI Taxonomy" id="1107882"/>
    <lineage>
        <taxon>Bacteria</taxon>
        <taxon>Pseudomonadati</taxon>
        <taxon>Pseudomonadota</taxon>
        <taxon>Alphaproteobacteria</taxon>
        <taxon>Hyphomicrobiales</taxon>
        <taxon>Phyllobacteriaceae</taxon>
        <taxon>Allomesorhizobium</taxon>
    </lineage>
</organism>
<evidence type="ECO:0000256" key="1">
    <source>
        <dbReference type="SAM" id="MobiDB-lite"/>
    </source>
</evidence>